<dbReference type="InterPro" id="IPR046346">
    <property type="entry name" value="Aminoacid_DH-like_N_sf"/>
</dbReference>
<dbReference type="PANTHER" id="PTHR21089:SF1">
    <property type="entry name" value="BIFUNCTIONAL 3-DEHYDROQUINATE DEHYDRATASE_SHIKIMATE DEHYDROGENASE, CHLOROPLASTIC"/>
    <property type="match status" value="1"/>
</dbReference>
<dbReference type="RefSeq" id="WP_345505394.1">
    <property type="nucleotide sequence ID" value="NZ_BAABIW010000001.1"/>
</dbReference>
<evidence type="ECO:0000259" key="4">
    <source>
        <dbReference type="Pfam" id="PF18317"/>
    </source>
</evidence>
<dbReference type="Pfam" id="PF18317">
    <property type="entry name" value="SDH_C"/>
    <property type="match status" value="1"/>
</dbReference>
<evidence type="ECO:0000256" key="2">
    <source>
        <dbReference type="ARBA" id="ARBA00023141"/>
    </source>
</evidence>
<dbReference type="SUPFAM" id="SSF53223">
    <property type="entry name" value="Aminoacid dehydrogenase-like, N-terminal domain"/>
    <property type="match status" value="1"/>
</dbReference>
<sequence>MLSEQPGPVTAHCAVWGSPVAHSLSPVLHRAAYAALGLTGWSYDRRQVDEAGFSGALAGLDPTWRGLSLTMPLKEVALGAASVVDATAAATGAANTLVATEAGWHAHNTDVHGIVAALRSAGATAPAHALVVGSGATARSAVAALGVLGAARVTFMVRGTPREQTVAQARSAGLAVDVVGLGDWTVADVVVSTVPPDAVTRLDDLPQPRGAGAVLDVVYGDGPTPLQRRARAAGWALAPGTDMLLHQAAAQVTLMTGRPAPLEAMAAALASVVDPEWGTPVRAGA</sequence>
<dbReference type="Proteomes" id="UP001500427">
    <property type="component" value="Unassembled WGS sequence"/>
</dbReference>
<evidence type="ECO:0000256" key="1">
    <source>
        <dbReference type="ARBA" id="ARBA00004871"/>
    </source>
</evidence>
<dbReference type="CDD" id="cd01065">
    <property type="entry name" value="NAD_bind_Shikimate_DH"/>
    <property type="match status" value="1"/>
</dbReference>
<dbReference type="Pfam" id="PF08501">
    <property type="entry name" value="Shikimate_dh_N"/>
    <property type="match status" value="1"/>
</dbReference>
<keyword evidence="2" id="KW-0057">Aromatic amino acid biosynthesis</keyword>
<keyword evidence="6" id="KW-1185">Reference proteome</keyword>
<evidence type="ECO:0000313" key="5">
    <source>
        <dbReference type="EMBL" id="GAA5015525.1"/>
    </source>
</evidence>
<evidence type="ECO:0000313" key="6">
    <source>
        <dbReference type="Proteomes" id="UP001500427"/>
    </source>
</evidence>
<dbReference type="Gene3D" id="3.40.50.10860">
    <property type="entry name" value="Leucine Dehydrogenase, chain A, domain 1"/>
    <property type="match status" value="1"/>
</dbReference>
<proteinExistence type="predicted"/>
<name>A0ABP9IZB3_9MICO</name>
<dbReference type="InterPro" id="IPR036291">
    <property type="entry name" value="NAD(P)-bd_dom_sf"/>
</dbReference>
<organism evidence="5 6">
    <name type="scientific">Terrabacter aeriphilus</name>
    <dbReference type="NCBI Taxonomy" id="515662"/>
    <lineage>
        <taxon>Bacteria</taxon>
        <taxon>Bacillati</taxon>
        <taxon>Actinomycetota</taxon>
        <taxon>Actinomycetes</taxon>
        <taxon>Micrococcales</taxon>
        <taxon>Intrasporangiaceae</taxon>
        <taxon>Terrabacter</taxon>
    </lineage>
</organism>
<dbReference type="InterPro" id="IPR022893">
    <property type="entry name" value="Shikimate_DH_fam"/>
</dbReference>
<dbReference type="PANTHER" id="PTHR21089">
    <property type="entry name" value="SHIKIMATE DEHYDROGENASE"/>
    <property type="match status" value="1"/>
</dbReference>
<dbReference type="EMBL" id="BAABIW010000001">
    <property type="protein sequence ID" value="GAA5015525.1"/>
    <property type="molecule type" value="Genomic_DNA"/>
</dbReference>
<gene>
    <name evidence="5" type="ORF">GCM10023258_00320</name>
</gene>
<dbReference type="InterPro" id="IPR013708">
    <property type="entry name" value="Shikimate_DH-bd_N"/>
</dbReference>
<feature type="domain" description="Shikimate dehydrogenase substrate binding N-terminal" evidence="3">
    <location>
        <begin position="15"/>
        <end position="97"/>
    </location>
</feature>
<comment type="pathway">
    <text evidence="1">Metabolic intermediate biosynthesis; chorismate biosynthesis; chorismate from D-erythrose 4-phosphate and phosphoenolpyruvate: step 4/7.</text>
</comment>
<dbReference type="Gene3D" id="3.40.50.720">
    <property type="entry name" value="NAD(P)-binding Rossmann-like Domain"/>
    <property type="match status" value="1"/>
</dbReference>
<reference evidence="6" key="1">
    <citation type="journal article" date="2019" name="Int. J. Syst. Evol. Microbiol.">
        <title>The Global Catalogue of Microorganisms (GCM) 10K type strain sequencing project: providing services to taxonomists for standard genome sequencing and annotation.</title>
        <authorList>
            <consortium name="The Broad Institute Genomics Platform"/>
            <consortium name="The Broad Institute Genome Sequencing Center for Infectious Disease"/>
            <person name="Wu L."/>
            <person name="Ma J."/>
        </authorList>
    </citation>
    <scope>NUCLEOTIDE SEQUENCE [LARGE SCALE GENOMIC DNA]</scope>
    <source>
        <strain evidence="6">JCM 17687</strain>
    </source>
</reference>
<dbReference type="InterPro" id="IPR041121">
    <property type="entry name" value="SDH_C"/>
</dbReference>
<accession>A0ABP9IZB3</accession>
<keyword evidence="2" id="KW-0028">Amino-acid biosynthesis</keyword>
<dbReference type="SUPFAM" id="SSF51735">
    <property type="entry name" value="NAD(P)-binding Rossmann-fold domains"/>
    <property type="match status" value="1"/>
</dbReference>
<comment type="caution">
    <text evidence="5">The sequence shown here is derived from an EMBL/GenBank/DDBJ whole genome shotgun (WGS) entry which is preliminary data.</text>
</comment>
<feature type="domain" description="SDH C-terminal" evidence="4">
    <location>
        <begin position="240"/>
        <end position="269"/>
    </location>
</feature>
<evidence type="ECO:0000259" key="3">
    <source>
        <dbReference type="Pfam" id="PF08501"/>
    </source>
</evidence>
<protein>
    <submittedName>
        <fullName evidence="5">Shikimate dehydrogenase</fullName>
    </submittedName>
</protein>
<dbReference type="NCBIfam" id="NF001311">
    <property type="entry name" value="PRK00258.1-3"/>
    <property type="match status" value="1"/>
</dbReference>